<dbReference type="AlphaFoldDB" id="A0AAD5MGQ0"/>
<proteinExistence type="inferred from homology"/>
<feature type="transmembrane region" description="Helical" evidence="6">
    <location>
        <begin position="144"/>
        <end position="166"/>
    </location>
</feature>
<feature type="transmembrane region" description="Helical" evidence="6">
    <location>
        <begin position="240"/>
        <end position="262"/>
    </location>
</feature>
<dbReference type="PRINTS" id="PR00699">
    <property type="entry name" value="TMPROTEINSRB"/>
</dbReference>
<feature type="transmembrane region" description="Helical" evidence="6">
    <location>
        <begin position="104"/>
        <end position="123"/>
    </location>
</feature>
<organism evidence="7 8">
    <name type="scientific">Parelaphostrongylus tenuis</name>
    <name type="common">Meningeal worm</name>
    <dbReference type="NCBI Taxonomy" id="148309"/>
    <lineage>
        <taxon>Eukaryota</taxon>
        <taxon>Metazoa</taxon>
        <taxon>Ecdysozoa</taxon>
        <taxon>Nematoda</taxon>
        <taxon>Chromadorea</taxon>
        <taxon>Rhabditida</taxon>
        <taxon>Rhabditina</taxon>
        <taxon>Rhabditomorpha</taxon>
        <taxon>Strongyloidea</taxon>
        <taxon>Metastrongylidae</taxon>
        <taxon>Parelaphostrongylus</taxon>
    </lineage>
</organism>
<accession>A0AAD5MGQ0</accession>
<feature type="transmembrane region" description="Helical" evidence="6">
    <location>
        <begin position="24"/>
        <end position="44"/>
    </location>
</feature>
<name>A0AAD5MGQ0_PARTN</name>
<dbReference type="InterPro" id="IPR019408">
    <property type="entry name" value="7TM_GPCR_serpentine_rcpt_Srab"/>
</dbReference>
<evidence type="ECO:0000256" key="6">
    <source>
        <dbReference type="SAM" id="Phobius"/>
    </source>
</evidence>
<protein>
    <submittedName>
        <fullName evidence="7">Uncharacterized protein</fullName>
    </submittedName>
</protein>
<keyword evidence="4 6" id="KW-1133">Transmembrane helix</keyword>
<evidence type="ECO:0000256" key="3">
    <source>
        <dbReference type="ARBA" id="ARBA00022692"/>
    </source>
</evidence>
<dbReference type="GO" id="GO:0004888">
    <property type="term" value="F:transmembrane signaling receptor activity"/>
    <property type="evidence" value="ECO:0007669"/>
    <property type="project" value="InterPro"/>
</dbReference>
<dbReference type="PANTHER" id="PTHR31216">
    <property type="entry name" value="SERPENTINE RECEPTOR CLASS BETA-1-RELATED-RELATED"/>
    <property type="match status" value="1"/>
</dbReference>
<evidence type="ECO:0000256" key="5">
    <source>
        <dbReference type="ARBA" id="ARBA00023136"/>
    </source>
</evidence>
<evidence type="ECO:0000256" key="4">
    <source>
        <dbReference type="ARBA" id="ARBA00022989"/>
    </source>
</evidence>
<evidence type="ECO:0000256" key="1">
    <source>
        <dbReference type="ARBA" id="ARBA00004141"/>
    </source>
</evidence>
<evidence type="ECO:0000313" key="7">
    <source>
        <dbReference type="EMBL" id="KAJ1348831.1"/>
    </source>
</evidence>
<sequence>MLLNGTSSELECRKEGLDLVEYPLYWTVQVLYTLLSLASFPLLIHLKMRHILVSTFHRNIKIILSMYYSSALLQSASFFSAQIYQMASSIMSKPCNFFPPNYTYATFHLLGATATGVMILSLVAMCIERTVATIFSSTYESNGIVLGLCLFVLTIAAAITAVSYVYDMDSFDAKTISMVIVPPAALAKFNRVMILSMIVSFACIVTFHVSSQINKKQDLRSAASLTSRYQMRENVVTTEFATHIATMQVLFFIFYAASGLLIRVYGPKLFPNNEKMYTSLRQLSYAAPVFMVVLPIYSMRRLKYYRMNRNSNIRSIVMMESRGLAGSRNYEEAIGRAWQLDRQVKIPPLQRFMISNRLLSES</sequence>
<dbReference type="InterPro" id="IPR002184">
    <property type="entry name" value="7TM_GPCR_serpentine_rcpt_Srb"/>
</dbReference>
<evidence type="ECO:0000256" key="2">
    <source>
        <dbReference type="ARBA" id="ARBA00006860"/>
    </source>
</evidence>
<keyword evidence="3 6" id="KW-0812">Transmembrane</keyword>
<comment type="subcellular location">
    <subcellularLocation>
        <location evidence="1">Membrane</location>
        <topology evidence="1">Multi-pass membrane protein</topology>
    </subcellularLocation>
</comment>
<reference evidence="7" key="1">
    <citation type="submission" date="2021-06" db="EMBL/GenBank/DDBJ databases">
        <title>Parelaphostrongylus tenuis whole genome reference sequence.</title>
        <authorList>
            <person name="Garwood T.J."/>
            <person name="Larsen P.A."/>
            <person name="Fountain-Jones N.M."/>
            <person name="Garbe J.R."/>
            <person name="Macchietto M.G."/>
            <person name="Kania S.A."/>
            <person name="Gerhold R.W."/>
            <person name="Richards J.E."/>
            <person name="Wolf T.M."/>
        </authorList>
    </citation>
    <scope>NUCLEOTIDE SEQUENCE</scope>
    <source>
        <strain evidence="7">MNPRO001-30</strain>
        <tissue evidence="7">Meninges</tissue>
    </source>
</reference>
<feature type="transmembrane region" description="Helical" evidence="6">
    <location>
        <begin position="192"/>
        <end position="210"/>
    </location>
</feature>
<feature type="transmembrane region" description="Helical" evidence="6">
    <location>
        <begin position="282"/>
        <end position="299"/>
    </location>
</feature>
<comment type="similarity">
    <text evidence="2">Belongs to the nematode receptor-like protein srb family.</text>
</comment>
<dbReference type="Proteomes" id="UP001196413">
    <property type="component" value="Unassembled WGS sequence"/>
</dbReference>
<comment type="caution">
    <text evidence="7">The sequence shown here is derived from an EMBL/GenBank/DDBJ whole genome shotgun (WGS) entry which is preliminary data.</text>
</comment>
<keyword evidence="5 6" id="KW-0472">Membrane</keyword>
<evidence type="ECO:0000313" key="8">
    <source>
        <dbReference type="Proteomes" id="UP001196413"/>
    </source>
</evidence>
<dbReference type="Pfam" id="PF10292">
    <property type="entry name" value="7TM_GPCR_Srab"/>
    <property type="match status" value="1"/>
</dbReference>
<gene>
    <name evidence="7" type="ORF">KIN20_004226</name>
</gene>
<keyword evidence="8" id="KW-1185">Reference proteome</keyword>
<feature type="transmembrane region" description="Helical" evidence="6">
    <location>
        <begin position="65"/>
        <end position="84"/>
    </location>
</feature>
<dbReference type="PANTHER" id="PTHR31216:SF11">
    <property type="entry name" value="SERPENTINE RECEPTOR CLASS BETA-16-RELATED"/>
    <property type="match status" value="1"/>
</dbReference>
<dbReference type="EMBL" id="JAHQIW010000564">
    <property type="protein sequence ID" value="KAJ1348831.1"/>
    <property type="molecule type" value="Genomic_DNA"/>
</dbReference>
<dbReference type="GO" id="GO:0016020">
    <property type="term" value="C:membrane"/>
    <property type="evidence" value="ECO:0007669"/>
    <property type="project" value="UniProtKB-SubCell"/>
</dbReference>
<dbReference type="GO" id="GO:0007606">
    <property type="term" value="P:sensory perception of chemical stimulus"/>
    <property type="evidence" value="ECO:0007669"/>
    <property type="project" value="InterPro"/>
</dbReference>